<dbReference type="GO" id="GO:0016740">
    <property type="term" value="F:transferase activity"/>
    <property type="evidence" value="ECO:0007669"/>
    <property type="project" value="UniProtKB-KW"/>
</dbReference>
<feature type="domain" description="Glycosyl transferase family 25" evidence="4">
    <location>
        <begin position="69"/>
        <end position="173"/>
    </location>
</feature>
<evidence type="ECO:0000256" key="3">
    <source>
        <dbReference type="ARBA" id="ARBA00022679"/>
    </source>
</evidence>
<comment type="similarity">
    <text evidence="1">Belongs to the glycosyltransferase 25 family.</text>
</comment>
<keyword evidence="3 5" id="KW-0808">Transferase</keyword>
<dbReference type="RefSeq" id="XP_016761582.1">
    <property type="nucleotide sequence ID" value="XM_016905124.1"/>
</dbReference>
<dbReference type="OrthoDB" id="47375at2759"/>
<evidence type="ECO:0000313" key="5">
    <source>
        <dbReference type="EMBL" id="EMF13461.1"/>
    </source>
</evidence>
<dbReference type="HOGENOM" id="CLU_032992_1_0_1"/>
<dbReference type="InterPro" id="IPR050757">
    <property type="entry name" value="Collagen_mod_GT25"/>
</dbReference>
<name>M3BZI6_SPHMS</name>
<keyword evidence="6" id="KW-1185">Reference proteome</keyword>
<dbReference type="STRING" id="692275.M3BZI6"/>
<organism evidence="5 6">
    <name type="scientific">Sphaerulina musiva (strain SO2202)</name>
    <name type="common">Poplar stem canker fungus</name>
    <name type="synonym">Septoria musiva</name>
    <dbReference type="NCBI Taxonomy" id="692275"/>
    <lineage>
        <taxon>Eukaryota</taxon>
        <taxon>Fungi</taxon>
        <taxon>Dikarya</taxon>
        <taxon>Ascomycota</taxon>
        <taxon>Pezizomycotina</taxon>
        <taxon>Dothideomycetes</taxon>
        <taxon>Dothideomycetidae</taxon>
        <taxon>Mycosphaerellales</taxon>
        <taxon>Mycosphaerellaceae</taxon>
        <taxon>Sphaerulina</taxon>
    </lineage>
</organism>
<accession>M3BZI6</accession>
<proteinExistence type="inferred from homology"/>
<dbReference type="AlphaFoldDB" id="M3BZI6"/>
<dbReference type="Pfam" id="PF01755">
    <property type="entry name" value="Glyco_transf_25"/>
    <property type="match status" value="1"/>
</dbReference>
<dbReference type="PANTHER" id="PTHR10730">
    <property type="entry name" value="PROCOLLAGEN-LYSINE,2-OXOGLUTARATE 5-DIOXYGENASE/GLYCOSYLTRANSFERASE 25 FAMILY MEMBER"/>
    <property type="match status" value="1"/>
</dbReference>
<evidence type="ECO:0000256" key="1">
    <source>
        <dbReference type="ARBA" id="ARBA00006721"/>
    </source>
</evidence>
<keyword evidence="2" id="KW-0328">Glycosyltransferase</keyword>
<dbReference type="CDD" id="cd06532">
    <property type="entry name" value="Glyco_transf_25"/>
    <property type="match status" value="1"/>
</dbReference>
<evidence type="ECO:0000313" key="6">
    <source>
        <dbReference type="Proteomes" id="UP000016931"/>
    </source>
</evidence>
<dbReference type="InterPro" id="IPR002654">
    <property type="entry name" value="Glyco_trans_25"/>
</dbReference>
<dbReference type="PANTHER" id="PTHR10730:SF53">
    <property type="entry name" value="GLYCOSYLTRANSFERASE 25 FAMILY MEMBER"/>
    <property type="match status" value="1"/>
</dbReference>
<sequence>MSEKMAFAHSVPPSVTWRDARGSRRVWLTALAALLVLGTLYSFSSHPIPSMHASDALLDTVMNETLGFQKIFVINMHTQRDRQDRMLLAAKLSGIKVEFIDAVTTDQVDENFRNIVPPADKGFDAKKLKDKAYASWRSHVNAIKAIVEQDLGSALILEDDADWDVRLKTQLRDWAIATRQLVQPRMGTTDQYLDPTYSRANYTKYNEPIQKGLNYTEWDIQSPPGQIVPPTDCAYGDLSRWDVLWAGHCGQRLAMPGSECLKTPLGRVAMFDDETAVSTQHFANYWSGSDYKNTYKNHTRLTSWSCAQVCNTAYAISNQGAKRLFYDYSMKRFDGMADAMLRQICDGTHTFDLRTCLSVTPPLFNQYARKGSYFDITPNIRWSTLKNIPQLTEGSTNFIESWPDNSTKRGH</sequence>
<gene>
    <name evidence="5" type="ORF">SEPMUDRAFT_148745</name>
</gene>
<reference evidence="5 6" key="1">
    <citation type="journal article" date="2012" name="PLoS Pathog.">
        <title>Diverse lifestyles and strategies of plant pathogenesis encoded in the genomes of eighteen Dothideomycetes fungi.</title>
        <authorList>
            <person name="Ohm R.A."/>
            <person name="Feau N."/>
            <person name="Henrissat B."/>
            <person name="Schoch C.L."/>
            <person name="Horwitz B.A."/>
            <person name="Barry K.W."/>
            <person name="Condon B.J."/>
            <person name="Copeland A.C."/>
            <person name="Dhillon B."/>
            <person name="Glaser F."/>
            <person name="Hesse C.N."/>
            <person name="Kosti I."/>
            <person name="LaButti K."/>
            <person name="Lindquist E.A."/>
            <person name="Lucas S."/>
            <person name="Salamov A.A."/>
            <person name="Bradshaw R.E."/>
            <person name="Ciuffetti L."/>
            <person name="Hamelin R.C."/>
            <person name="Kema G.H.J."/>
            <person name="Lawrence C."/>
            <person name="Scott J.A."/>
            <person name="Spatafora J.W."/>
            <person name="Turgeon B.G."/>
            <person name="de Wit P.J.G.M."/>
            <person name="Zhong S."/>
            <person name="Goodwin S.B."/>
            <person name="Grigoriev I.V."/>
        </authorList>
    </citation>
    <scope>NUCLEOTIDE SEQUENCE [LARGE SCALE GENOMIC DNA]</scope>
    <source>
        <strain evidence="5 6">SO2202</strain>
    </source>
</reference>
<dbReference type="EMBL" id="KB456263">
    <property type="protein sequence ID" value="EMF13461.1"/>
    <property type="molecule type" value="Genomic_DNA"/>
</dbReference>
<dbReference type="GeneID" id="27902261"/>
<dbReference type="Proteomes" id="UP000016931">
    <property type="component" value="Unassembled WGS sequence"/>
</dbReference>
<evidence type="ECO:0000256" key="2">
    <source>
        <dbReference type="ARBA" id="ARBA00022676"/>
    </source>
</evidence>
<evidence type="ECO:0000259" key="4">
    <source>
        <dbReference type="Pfam" id="PF01755"/>
    </source>
</evidence>
<protein>
    <submittedName>
        <fullName evidence="5">Glycosyltransferase family 25 protein</fullName>
    </submittedName>
</protein>